<dbReference type="EMBL" id="WTVS01000001">
    <property type="protein sequence ID" value="NMF95882.1"/>
    <property type="molecule type" value="Genomic_DNA"/>
</dbReference>
<gene>
    <name evidence="2" type="ORF">GPA27_00490</name>
</gene>
<keyword evidence="1" id="KW-0812">Transmembrane</keyword>
<dbReference type="RefSeq" id="WP_169136704.1">
    <property type="nucleotide sequence ID" value="NZ_WTVS01000001.1"/>
</dbReference>
<protein>
    <submittedName>
        <fullName evidence="2">Uncharacterized protein</fullName>
    </submittedName>
</protein>
<reference evidence="2 3" key="1">
    <citation type="submission" date="2019-12" db="EMBL/GenBank/DDBJ databases">
        <title>Comparative genomics gives insights into the taxonomy of the Azoarcus-Aromatoleum group and reveals separate origins of nif in the plant-associated Azoarcus and non-plant-associated Aromatoleum sub-groups.</title>
        <authorList>
            <person name="Lafos M."/>
            <person name="Maluk M."/>
            <person name="Batista M."/>
            <person name="Junghare M."/>
            <person name="Carmona M."/>
            <person name="Faoro H."/>
            <person name="Cruz L.M."/>
            <person name="Battistoni F."/>
            <person name="De Souza E."/>
            <person name="Pedrosa F."/>
            <person name="Chen W.-M."/>
            <person name="Poole P.S."/>
            <person name="Dixon R.A."/>
            <person name="James E.K."/>
        </authorList>
    </citation>
    <scope>NUCLEOTIDE SEQUENCE [LARGE SCALE GENOMIC DNA]</scope>
    <source>
        <strain evidence="2 3">T</strain>
    </source>
</reference>
<dbReference type="Proteomes" id="UP000634522">
    <property type="component" value="Unassembled WGS sequence"/>
</dbReference>
<keyword evidence="1" id="KW-1133">Transmembrane helix</keyword>
<evidence type="ECO:0000256" key="1">
    <source>
        <dbReference type="SAM" id="Phobius"/>
    </source>
</evidence>
<keyword evidence="3" id="KW-1185">Reference proteome</keyword>
<comment type="caution">
    <text evidence="2">The sequence shown here is derived from an EMBL/GenBank/DDBJ whole genome shotgun (WGS) entry which is preliminary data.</text>
</comment>
<proteinExistence type="predicted"/>
<accession>A0ABX1N9E5</accession>
<feature type="transmembrane region" description="Helical" evidence="1">
    <location>
        <begin position="43"/>
        <end position="63"/>
    </location>
</feature>
<organism evidence="2 3">
    <name type="scientific">Aromatoleum toluolicum</name>
    <dbReference type="NCBI Taxonomy" id="90060"/>
    <lineage>
        <taxon>Bacteria</taxon>
        <taxon>Pseudomonadati</taxon>
        <taxon>Pseudomonadota</taxon>
        <taxon>Betaproteobacteria</taxon>
        <taxon>Rhodocyclales</taxon>
        <taxon>Rhodocyclaceae</taxon>
        <taxon>Aromatoleum</taxon>
    </lineage>
</organism>
<evidence type="ECO:0000313" key="3">
    <source>
        <dbReference type="Proteomes" id="UP000634522"/>
    </source>
</evidence>
<sequence length="79" mass="8764">MKLSRLFQPRNPAFWVMIALNVLSSVFAWILRTYPLNPLGLAMVAGLALANAMLGMWFAWRLVREDGDNGRKGGAGRGM</sequence>
<keyword evidence="1" id="KW-0472">Membrane</keyword>
<feature type="transmembrane region" description="Helical" evidence="1">
    <location>
        <begin position="12"/>
        <end position="31"/>
    </location>
</feature>
<name>A0ABX1N9E5_9RHOO</name>
<evidence type="ECO:0000313" key="2">
    <source>
        <dbReference type="EMBL" id="NMF95882.1"/>
    </source>
</evidence>